<feature type="compositionally biased region" description="Polar residues" evidence="4">
    <location>
        <begin position="1"/>
        <end position="11"/>
    </location>
</feature>
<sequence>MHPYLNQQLQPPTTPDPEAPSQNNTPPEIQTLGGSRHLGKTGSGKSSLGNTLFGENTFTVGHTPYSETKLCQSETGVINGRKIRLVDTPGVFDTDNDNDETKARLMRSIVECAPGPHAFLLVMKIDRYTTQEKMVVEQILKTFSEEVLRFTTIIFTRGDDLQDSEKIKDWANQNEDLRVLLQKCGGRCHVFDNKYWNNSQDPYRNNTVQVTELLETIGRTVEENGGTFYTNEMLETSRPI</sequence>
<dbReference type="AlphaFoldDB" id="A0AAV2KNX4"/>
<proteinExistence type="inferred from homology"/>
<organism evidence="6 7">
    <name type="scientific">Knipowitschia caucasica</name>
    <name type="common">Caucasian dwarf goby</name>
    <name type="synonym">Pomatoschistus caucasicus</name>
    <dbReference type="NCBI Taxonomy" id="637954"/>
    <lineage>
        <taxon>Eukaryota</taxon>
        <taxon>Metazoa</taxon>
        <taxon>Chordata</taxon>
        <taxon>Craniata</taxon>
        <taxon>Vertebrata</taxon>
        <taxon>Euteleostomi</taxon>
        <taxon>Actinopterygii</taxon>
        <taxon>Neopterygii</taxon>
        <taxon>Teleostei</taxon>
        <taxon>Neoteleostei</taxon>
        <taxon>Acanthomorphata</taxon>
        <taxon>Gobiaria</taxon>
        <taxon>Gobiiformes</taxon>
        <taxon>Gobioidei</taxon>
        <taxon>Gobiidae</taxon>
        <taxon>Gobiinae</taxon>
        <taxon>Knipowitschia</taxon>
    </lineage>
</organism>
<evidence type="ECO:0000259" key="5">
    <source>
        <dbReference type="PROSITE" id="PS51720"/>
    </source>
</evidence>
<keyword evidence="2" id="KW-0547">Nucleotide-binding</keyword>
<keyword evidence="3" id="KW-0342">GTP-binding</keyword>
<feature type="domain" description="AIG1-type G" evidence="5">
    <location>
        <begin position="30"/>
        <end position="238"/>
    </location>
</feature>
<evidence type="ECO:0000313" key="7">
    <source>
        <dbReference type="Proteomes" id="UP001497482"/>
    </source>
</evidence>
<dbReference type="GO" id="GO:0005525">
    <property type="term" value="F:GTP binding"/>
    <property type="evidence" value="ECO:0007669"/>
    <property type="project" value="UniProtKB-KW"/>
</dbReference>
<dbReference type="PROSITE" id="PS51720">
    <property type="entry name" value="G_AIG1"/>
    <property type="match status" value="1"/>
</dbReference>
<evidence type="ECO:0000256" key="3">
    <source>
        <dbReference type="ARBA" id="ARBA00023134"/>
    </source>
</evidence>
<feature type="region of interest" description="Disordered" evidence="4">
    <location>
        <begin position="1"/>
        <end position="49"/>
    </location>
</feature>
<evidence type="ECO:0000256" key="4">
    <source>
        <dbReference type="SAM" id="MobiDB-lite"/>
    </source>
</evidence>
<accession>A0AAV2KNX4</accession>
<evidence type="ECO:0000313" key="6">
    <source>
        <dbReference type="EMBL" id="CAL1589759.1"/>
    </source>
</evidence>
<dbReference type="Gene3D" id="3.40.50.300">
    <property type="entry name" value="P-loop containing nucleotide triphosphate hydrolases"/>
    <property type="match status" value="1"/>
</dbReference>
<dbReference type="PANTHER" id="PTHR10903:SF62">
    <property type="entry name" value="GTPASE IMAP FAMILY MEMBER 4-LIKE-RELATED"/>
    <property type="match status" value="1"/>
</dbReference>
<dbReference type="InterPro" id="IPR045058">
    <property type="entry name" value="GIMA/IAN/Toc"/>
</dbReference>
<gene>
    <name evidence="6" type="ORF">KC01_LOCUS19376</name>
</gene>
<protein>
    <recommendedName>
        <fullName evidence="5">AIG1-type G domain-containing protein</fullName>
    </recommendedName>
</protein>
<keyword evidence="7" id="KW-1185">Reference proteome</keyword>
<evidence type="ECO:0000256" key="2">
    <source>
        <dbReference type="ARBA" id="ARBA00022741"/>
    </source>
</evidence>
<dbReference type="InterPro" id="IPR006703">
    <property type="entry name" value="G_AIG1"/>
</dbReference>
<reference evidence="6 7" key="1">
    <citation type="submission" date="2024-04" db="EMBL/GenBank/DDBJ databases">
        <authorList>
            <person name="Waldvogel A.-M."/>
            <person name="Schoenle A."/>
        </authorList>
    </citation>
    <scope>NUCLEOTIDE SEQUENCE [LARGE SCALE GENOMIC DNA]</scope>
</reference>
<name>A0AAV2KNX4_KNICA</name>
<dbReference type="SUPFAM" id="SSF52540">
    <property type="entry name" value="P-loop containing nucleoside triphosphate hydrolases"/>
    <property type="match status" value="1"/>
</dbReference>
<dbReference type="FunFam" id="3.40.50.300:FF:000366">
    <property type="entry name" value="GTPase, IMAP family member 2"/>
    <property type="match status" value="1"/>
</dbReference>
<evidence type="ECO:0000256" key="1">
    <source>
        <dbReference type="ARBA" id="ARBA00008535"/>
    </source>
</evidence>
<dbReference type="InterPro" id="IPR027417">
    <property type="entry name" value="P-loop_NTPase"/>
</dbReference>
<dbReference type="EMBL" id="OZ035841">
    <property type="protein sequence ID" value="CAL1589759.1"/>
    <property type="molecule type" value="Genomic_DNA"/>
</dbReference>
<dbReference type="Proteomes" id="UP001497482">
    <property type="component" value="Chromosome 19"/>
</dbReference>
<dbReference type="PANTHER" id="PTHR10903">
    <property type="entry name" value="GTPASE, IMAP FAMILY MEMBER-RELATED"/>
    <property type="match status" value="1"/>
</dbReference>
<comment type="similarity">
    <text evidence="1">Belongs to the TRAFAC class TrmE-Era-EngA-EngB-Septin-like GTPase superfamily. AIG1/Toc34/Toc159-like paraseptin GTPase family. IAN subfamily.</text>
</comment>
<dbReference type="Pfam" id="PF04548">
    <property type="entry name" value="AIG1"/>
    <property type="match status" value="1"/>
</dbReference>